<dbReference type="AlphaFoldDB" id="A0A1V2GW68"/>
<dbReference type="PANTHER" id="PTHR43155:SF2">
    <property type="entry name" value="CYCLIC DI-GMP PHOSPHODIESTERASE PA4108"/>
    <property type="match status" value="1"/>
</dbReference>
<dbReference type="InterPro" id="IPR003607">
    <property type="entry name" value="HD/PDEase_dom"/>
</dbReference>
<evidence type="ECO:0000259" key="1">
    <source>
        <dbReference type="PROSITE" id="PS51832"/>
    </source>
</evidence>
<organism evidence="2 3">
    <name type="scientific">Teichococcus deserti</name>
    <dbReference type="NCBI Taxonomy" id="1817963"/>
    <lineage>
        <taxon>Bacteria</taxon>
        <taxon>Pseudomonadati</taxon>
        <taxon>Pseudomonadota</taxon>
        <taxon>Alphaproteobacteria</taxon>
        <taxon>Acetobacterales</taxon>
        <taxon>Roseomonadaceae</taxon>
        <taxon>Roseomonas</taxon>
    </lineage>
</organism>
<name>A0A1V2GW68_9PROT</name>
<proteinExistence type="predicted"/>
<gene>
    <name evidence="2" type="ORF">BKE38_23510</name>
</gene>
<keyword evidence="3" id="KW-1185">Reference proteome</keyword>
<dbReference type="Gene3D" id="1.10.3210.10">
    <property type="entry name" value="Hypothetical protein af1432"/>
    <property type="match status" value="1"/>
</dbReference>
<feature type="domain" description="HD-GYP" evidence="1">
    <location>
        <begin position="19"/>
        <end position="215"/>
    </location>
</feature>
<comment type="caution">
    <text evidence="2">The sequence shown here is derived from an EMBL/GenBank/DDBJ whole genome shotgun (WGS) entry which is preliminary data.</text>
</comment>
<dbReference type="OrthoDB" id="9176789at2"/>
<accession>A0A1V2GW68</accession>
<dbReference type="SUPFAM" id="SSF109604">
    <property type="entry name" value="HD-domain/PDEase-like"/>
    <property type="match status" value="1"/>
</dbReference>
<dbReference type="Pfam" id="PF13487">
    <property type="entry name" value="HD_5"/>
    <property type="match status" value="1"/>
</dbReference>
<protein>
    <recommendedName>
        <fullName evidence="1">HD-GYP domain-containing protein</fullName>
    </recommendedName>
</protein>
<dbReference type="EMBL" id="MLCO01000279">
    <property type="protein sequence ID" value="ONG47389.1"/>
    <property type="molecule type" value="Genomic_DNA"/>
</dbReference>
<reference evidence="2 3" key="1">
    <citation type="submission" date="2016-10" db="EMBL/GenBank/DDBJ databases">
        <title>Draft Genome sequence of Roseomonas sp. strain M3.</title>
        <authorList>
            <person name="Subhash Y."/>
            <person name="Lee S."/>
        </authorList>
    </citation>
    <scope>NUCLEOTIDE SEQUENCE [LARGE SCALE GENOMIC DNA]</scope>
    <source>
        <strain evidence="2 3">M3</strain>
    </source>
</reference>
<evidence type="ECO:0000313" key="2">
    <source>
        <dbReference type="EMBL" id="ONG47389.1"/>
    </source>
</evidence>
<dbReference type="InterPro" id="IPR037522">
    <property type="entry name" value="HD_GYP_dom"/>
</dbReference>
<dbReference type="SMART" id="SM00471">
    <property type="entry name" value="HDc"/>
    <property type="match status" value="1"/>
</dbReference>
<dbReference type="GO" id="GO:0008081">
    <property type="term" value="F:phosphoric diester hydrolase activity"/>
    <property type="evidence" value="ECO:0007669"/>
    <property type="project" value="UniProtKB-ARBA"/>
</dbReference>
<dbReference type="InterPro" id="IPR006675">
    <property type="entry name" value="HDIG_dom"/>
</dbReference>
<dbReference type="Proteomes" id="UP000188879">
    <property type="component" value="Unassembled WGS sequence"/>
</dbReference>
<dbReference type="PROSITE" id="PS51832">
    <property type="entry name" value="HD_GYP"/>
    <property type="match status" value="1"/>
</dbReference>
<dbReference type="PANTHER" id="PTHR43155">
    <property type="entry name" value="CYCLIC DI-GMP PHOSPHODIESTERASE PA4108-RELATED"/>
    <property type="match status" value="1"/>
</dbReference>
<evidence type="ECO:0000313" key="3">
    <source>
        <dbReference type="Proteomes" id="UP000188879"/>
    </source>
</evidence>
<dbReference type="CDD" id="cd00077">
    <property type="entry name" value="HDc"/>
    <property type="match status" value="1"/>
</dbReference>
<dbReference type="RefSeq" id="WP_076959717.1">
    <property type="nucleotide sequence ID" value="NZ_MLCO01000279.1"/>
</dbReference>
<sequence length="252" mass="26967">MQICHTVLEARASLPQQGVPKDLPRQSLRLLAAIRRHHPATADHSVRVATVLLAMWSRRPEVMGDAALVVSAGLLHDLGKLFLPLPLLDAPRGLTESEMRAIRAHPVTGAETLAALRFPEPVVAAARDHHERWQGGGYPSGLPGDRLLPLARAVCVADAFVAMIEPGRAYRPTLSVAAALAEIEVCSGAQFDPDFAQLLVEGLGPAFQAELRLDLPPGQHTIPPPGQLGTGVAGLLPSHLLERALRLPPCPW</sequence>
<dbReference type="NCBIfam" id="TIGR00277">
    <property type="entry name" value="HDIG"/>
    <property type="match status" value="1"/>
</dbReference>